<dbReference type="OrthoDB" id="9812878at2"/>
<feature type="signal peptide" evidence="9">
    <location>
        <begin position="1"/>
        <end position="22"/>
    </location>
</feature>
<keyword evidence="3 9" id="KW-0732">Signal</keyword>
<evidence type="ECO:0000256" key="5">
    <source>
        <dbReference type="ARBA" id="ARBA00023139"/>
    </source>
</evidence>
<evidence type="ECO:0000256" key="2">
    <source>
        <dbReference type="ARBA" id="ARBA00008973"/>
    </source>
</evidence>
<dbReference type="Gene3D" id="3.40.190.10">
    <property type="entry name" value="Periplasmic binding protein-like II"/>
    <property type="match status" value="2"/>
</dbReference>
<organism evidence="10 11">
    <name type="scientific">Alteribacillus bidgolensis</name>
    <dbReference type="NCBI Taxonomy" id="930129"/>
    <lineage>
        <taxon>Bacteria</taxon>
        <taxon>Bacillati</taxon>
        <taxon>Bacillota</taxon>
        <taxon>Bacilli</taxon>
        <taxon>Bacillales</taxon>
        <taxon>Bacillaceae</taxon>
        <taxon>Alteribacillus</taxon>
    </lineage>
</organism>
<evidence type="ECO:0000256" key="4">
    <source>
        <dbReference type="ARBA" id="ARBA00023136"/>
    </source>
</evidence>
<name>A0A1G8EH58_9BACI</name>
<comment type="subcellular location">
    <subcellularLocation>
        <location evidence="1">Membrane</location>
        <topology evidence="1">Lipid-anchor</topology>
    </subcellularLocation>
</comment>
<reference evidence="10 11" key="1">
    <citation type="submission" date="2016-10" db="EMBL/GenBank/DDBJ databases">
        <authorList>
            <person name="de Groot N.N."/>
        </authorList>
    </citation>
    <scope>NUCLEOTIDE SEQUENCE [LARGE SCALE GENOMIC DNA]</scope>
    <source>
        <strain evidence="11">P4B,CCM 7963,CECT 7998,DSM 25260,IBRC-M 10614,KCTC 13821</strain>
    </source>
</reference>
<sequence length="312" mass="34166">MKHWLQLLAALILILLLAACGAGEDSEEQESGDTGNNEEEAAPEEENAELVVGASNVPHAEILEFASDKLAEEGIDLEIETFNDYIVPNQALAEGELDANYFQHIPYFEGQVEENDYDFVNAGGVHIEPIGVYSQEYDSLDDLPEGAEIIMSSSVADHGRILMMLEDEGLITLKEGAGINATIEDVEENPKDLQFRDDVEAATLPQAYQNGEGDAVLINSNYALDAGLSPREDTIAIEDEENNPYVNIIAVRSEDEDKEEIETLLDVLHSKEVTEFIEEEYDGAVVPATGEGAEVPAEEDTSAEEDEENNEE</sequence>
<dbReference type="Pfam" id="PF03180">
    <property type="entry name" value="Lipoprotein_9"/>
    <property type="match status" value="1"/>
</dbReference>
<keyword evidence="4" id="KW-0472">Membrane</keyword>
<evidence type="ECO:0000256" key="8">
    <source>
        <dbReference type="SAM" id="MobiDB-lite"/>
    </source>
</evidence>
<dbReference type="GO" id="GO:0016020">
    <property type="term" value="C:membrane"/>
    <property type="evidence" value="ECO:0007669"/>
    <property type="project" value="UniProtKB-SubCell"/>
</dbReference>
<accession>A0A1G8EH58</accession>
<dbReference type="EMBL" id="FNDU01000002">
    <property type="protein sequence ID" value="SDH69039.1"/>
    <property type="molecule type" value="Genomic_DNA"/>
</dbReference>
<dbReference type="SUPFAM" id="SSF53850">
    <property type="entry name" value="Periplasmic binding protein-like II"/>
    <property type="match status" value="1"/>
</dbReference>
<dbReference type="PANTHER" id="PTHR30429">
    <property type="entry name" value="D-METHIONINE-BINDING LIPOPROTEIN METQ"/>
    <property type="match status" value="1"/>
</dbReference>
<feature type="lipid moiety-binding region" description="S-diacylglycerol cysteine" evidence="7">
    <location>
        <position position="20"/>
    </location>
</feature>
<evidence type="ECO:0000313" key="11">
    <source>
        <dbReference type="Proteomes" id="UP000199017"/>
    </source>
</evidence>
<feature type="chain" id="PRO_5039443072" evidence="9">
    <location>
        <begin position="23"/>
        <end position="312"/>
    </location>
</feature>
<keyword evidence="11" id="KW-1185">Reference proteome</keyword>
<dbReference type="PIRSF" id="PIRSF002854">
    <property type="entry name" value="MetQ"/>
    <property type="match status" value="1"/>
</dbReference>
<dbReference type="InterPro" id="IPR004872">
    <property type="entry name" value="Lipoprotein_NlpA"/>
</dbReference>
<evidence type="ECO:0000256" key="7">
    <source>
        <dbReference type="PIRSR" id="PIRSR002854-1"/>
    </source>
</evidence>
<keyword evidence="5" id="KW-0564">Palmitate</keyword>
<dbReference type="STRING" id="930129.SAMN05216352_102221"/>
<evidence type="ECO:0000313" key="10">
    <source>
        <dbReference type="EMBL" id="SDH69039.1"/>
    </source>
</evidence>
<dbReference type="CDD" id="cd13597">
    <property type="entry name" value="PBP2_lipoprotein_Tp32"/>
    <property type="match status" value="1"/>
</dbReference>
<dbReference type="AlphaFoldDB" id="A0A1G8EH58"/>
<proteinExistence type="inferred from homology"/>
<evidence type="ECO:0000256" key="6">
    <source>
        <dbReference type="ARBA" id="ARBA00023288"/>
    </source>
</evidence>
<dbReference type="PROSITE" id="PS51257">
    <property type="entry name" value="PROKAR_LIPOPROTEIN"/>
    <property type="match status" value="1"/>
</dbReference>
<dbReference type="RefSeq" id="WP_091581319.1">
    <property type="nucleotide sequence ID" value="NZ_FNDU01000002.1"/>
</dbReference>
<protein>
    <submittedName>
        <fullName evidence="10">D-methionine transport system substrate-binding protein</fullName>
    </submittedName>
</protein>
<feature type="region of interest" description="Disordered" evidence="8">
    <location>
        <begin position="281"/>
        <end position="312"/>
    </location>
</feature>
<evidence type="ECO:0000256" key="9">
    <source>
        <dbReference type="SAM" id="SignalP"/>
    </source>
</evidence>
<feature type="compositionally biased region" description="Acidic residues" evidence="8">
    <location>
        <begin position="296"/>
        <end position="312"/>
    </location>
</feature>
<comment type="similarity">
    <text evidence="2">Belongs to the NlpA lipoprotein family.</text>
</comment>
<keyword evidence="6" id="KW-0449">Lipoprotein</keyword>
<feature type="region of interest" description="Disordered" evidence="8">
    <location>
        <begin position="25"/>
        <end position="48"/>
    </location>
</feature>
<evidence type="ECO:0000256" key="1">
    <source>
        <dbReference type="ARBA" id="ARBA00004635"/>
    </source>
</evidence>
<dbReference type="Proteomes" id="UP000199017">
    <property type="component" value="Unassembled WGS sequence"/>
</dbReference>
<evidence type="ECO:0000256" key="3">
    <source>
        <dbReference type="ARBA" id="ARBA00022729"/>
    </source>
</evidence>
<dbReference type="PANTHER" id="PTHR30429:SF0">
    <property type="entry name" value="METHIONINE-BINDING LIPOPROTEIN METQ"/>
    <property type="match status" value="1"/>
</dbReference>
<gene>
    <name evidence="10" type="ORF">SAMN05216352_102221</name>
</gene>